<protein>
    <submittedName>
        <fullName evidence="1">Uncharacterized protein</fullName>
    </submittedName>
</protein>
<dbReference type="Proteomes" id="UP001060085">
    <property type="component" value="Linkage Group LG04"/>
</dbReference>
<reference evidence="2" key="1">
    <citation type="journal article" date="2023" name="Nat. Plants">
        <title>Single-cell RNA sequencing provides a high-resolution roadmap for understanding the multicellular compartmentation of specialized metabolism.</title>
        <authorList>
            <person name="Sun S."/>
            <person name="Shen X."/>
            <person name="Li Y."/>
            <person name="Li Y."/>
            <person name="Wang S."/>
            <person name="Li R."/>
            <person name="Zhang H."/>
            <person name="Shen G."/>
            <person name="Guo B."/>
            <person name="Wei J."/>
            <person name="Xu J."/>
            <person name="St-Pierre B."/>
            <person name="Chen S."/>
            <person name="Sun C."/>
        </authorList>
    </citation>
    <scope>NUCLEOTIDE SEQUENCE [LARGE SCALE GENOMIC DNA]</scope>
</reference>
<gene>
    <name evidence="1" type="ORF">M9H77_19071</name>
</gene>
<sequence>MHVPETIKKSSVKLLDAFVDSAFEFIDQPLLPSQLKKRVEVAGPNALFGGYKSTTSTFGKSSHSWIEGEGMLHALYFSKTGHGNWTVSYNNRFVQSETFNLEKDRSKPAFLPAVEGDSPAIVSALLLNLLRFGTADKYLSNTNVFEHSGRWYAIAENHGPLEIDILTLKTLGKWNLDAVWNRPFTSHPKKIPSTGELLVFGICAQRPYFELGIVSADGKKILHKVDIKLNRCTLCHDIGLTQRFNVIMDFPLTIDLNRLIKGGPLVRYENKQYARIGVMPRYGDADSIRWFNVEPCAASHIFNCFEDGDDVVVMACKARGSIIPGPDFGANKFEWFSRGFKHASPEDSDKDSQDGLLFSRAYEWRLNMLSGEVKGRDLTGTDFSMDFPFINEKFSSVRNKYGYTQIINSGASSSSGMGKYGGLAKLHFEERRCRLSLEDKQSAELVRVDYHMFEENTFCSGATFIPKSGGLKEDDGWIITFVHNETSNISQAIIQRSIVIILFLVFHVKAQNDHRKKTIRPLHPSIAVIIGILSIMFSLTFLLLVFAKICLKTRTTHVSDEEQIPQAVLLQSGSRFSGIDRKVVESLPFFTFSSLKGSKEGLECAVCISKFEETETLRMLPRCGHAFHMACIDKWLESHSSCPLCRYKFNVDDLTSFPFSRSLRYPRNSCNLSEEPSLGIFVQREQSRCNMINLQRLAMVRKGDQKLLQSGKNVSHDRNQLHKFKHKIIVSDLICKSRWSDVNSSDLMLLNSEMLNIMSSKRFSPDKLISPRSPDDFHMNNEDVLKIKEDLESKRLYEEKVGKISNNSTSKRLDPSEKRSMSDIVHLSRYTDFSPQKDDKVRRLWMPIARRTVQWFAGRARDLK</sequence>
<dbReference type="EMBL" id="CM044704">
    <property type="protein sequence ID" value="KAI5669218.1"/>
    <property type="molecule type" value="Genomic_DNA"/>
</dbReference>
<proteinExistence type="predicted"/>
<comment type="caution">
    <text evidence="1">The sequence shown here is derived from an EMBL/GenBank/DDBJ whole genome shotgun (WGS) entry which is preliminary data.</text>
</comment>
<name>A0ACC0B9J4_CATRO</name>
<keyword evidence="2" id="KW-1185">Reference proteome</keyword>
<accession>A0ACC0B9J4</accession>
<evidence type="ECO:0000313" key="1">
    <source>
        <dbReference type="EMBL" id="KAI5669218.1"/>
    </source>
</evidence>
<organism evidence="1 2">
    <name type="scientific">Catharanthus roseus</name>
    <name type="common">Madagascar periwinkle</name>
    <name type="synonym">Vinca rosea</name>
    <dbReference type="NCBI Taxonomy" id="4058"/>
    <lineage>
        <taxon>Eukaryota</taxon>
        <taxon>Viridiplantae</taxon>
        <taxon>Streptophyta</taxon>
        <taxon>Embryophyta</taxon>
        <taxon>Tracheophyta</taxon>
        <taxon>Spermatophyta</taxon>
        <taxon>Magnoliopsida</taxon>
        <taxon>eudicotyledons</taxon>
        <taxon>Gunneridae</taxon>
        <taxon>Pentapetalae</taxon>
        <taxon>asterids</taxon>
        <taxon>lamiids</taxon>
        <taxon>Gentianales</taxon>
        <taxon>Apocynaceae</taxon>
        <taxon>Rauvolfioideae</taxon>
        <taxon>Vinceae</taxon>
        <taxon>Catharanthinae</taxon>
        <taxon>Catharanthus</taxon>
    </lineage>
</organism>
<evidence type="ECO:0000313" key="2">
    <source>
        <dbReference type="Proteomes" id="UP001060085"/>
    </source>
</evidence>